<reference evidence="2" key="1">
    <citation type="journal article" date="2020" name="mSystems">
        <title>Genome- and Community-Level Interaction Insights into Carbon Utilization and Element Cycling Functions of Hydrothermarchaeota in Hydrothermal Sediment.</title>
        <authorList>
            <person name="Zhou Z."/>
            <person name="Liu Y."/>
            <person name="Xu W."/>
            <person name="Pan J."/>
            <person name="Luo Z.H."/>
            <person name="Li M."/>
        </authorList>
    </citation>
    <scope>NUCLEOTIDE SEQUENCE [LARGE SCALE GENOMIC DNA]</scope>
    <source>
        <strain evidence="2">HyVt-233</strain>
    </source>
</reference>
<proteinExistence type="predicted"/>
<feature type="non-terminal residue" evidence="2">
    <location>
        <position position="1"/>
    </location>
</feature>
<feature type="domain" description="NAD(P)-binding" evidence="1">
    <location>
        <begin position="25"/>
        <end position="72"/>
    </location>
</feature>
<dbReference type="InterPro" id="IPR016040">
    <property type="entry name" value="NAD(P)-bd_dom"/>
</dbReference>
<dbReference type="EMBL" id="DRBS01000386">
    <property type="protein sequence ID" value="HDD45256.1"/>
    <property type="molecule type" value="Genomic_DNA"/>
</dbReference>
<comment type="caution">
    <text evidence="2">The sequence shown here is derived from an EMBL/GenBank/DDBJ whole genome shotgun (WGS) entry which is preliminary data.</text>
</comment>
<dbReference type="AlphaFoldDB" id="A0A7C0U3Z9"/>
<dbReference type="Gene3D" id="3.40.50.720">
    <property type="entry name" value="NAD(P)-binding Rossmann-like Domain"/>
    <property type="match status" value="1"/>
</dbReference>
<dbReference type="Pfam" id="PF16363">
    <property type="entry name" value="GDP_Man_Dehyd"/>
    <property type="match status" value="1"/>
</dbReference>
<dbReference type="PANTHER" id="PTHR43000">
    <property type="entry name" value="DTDP-D-GLUCOSE 4,6-DEHYDRATASE-RELATED"/>
    <property type="match status" value="1"/>
</dbReference>
<organism evidence="2">
    <name type="scientific">Desulfofervidus auxilii</name>
    <dbReference type="NCBI Taxonomy" id="1621989"/>
    <lineage>
        <taxon>Bacteria</taxon>
        <taxon>Pseudomonadati</taxon>
        <taxon>Thermodesulfobacteriota</taxon>
        <taxon>Candidatus Desulfofervidia</taxon>
        <taxon>Candidatus Desulfofervidales</taxon>
        <taxon>Candidatus Desulfofervidaceae</taxon>
        <taxon>Candidatus Desulfofervidus</taxon>
    </lineage>
</organism>
<sequence length="89" mass="10471">KGEVFNIGGGRENTISLIELLNLLEKKTGKRSKIKFADWRPSDQKVYISDIRKAKEKLNWKPKISLEKGIEKFIEWYKIKDDQNCNFGR</sequence>
<dbReference type="SUPFAM" id="SSF51735">
    <property type="entry name" value="NAD(P)-binding Rossmann-fold domains"/>
    <property type="match status" value="1"/>
</dbReference>
<gene>
    <name evidence="2" type="ORF">ENG63_10435</name>
</gene>
<dbReference type="InterPro" id="IPR036291">
    <property type="entry name" value="NAD(P)-bd_dom_sf"/>
</dbReference>
<accession>A0A7C0U3Z9</accession>
<dbReference type="Proteomes" id="UP000886289">
    <property type="component" value="Unassembled WGS sequence"/>
</dbReference>
<name>A0A7C0U3Z9_DESA2</name>
<evidence type="ECO:0000313" key="2">
    <source>
        <dbReference type="EMBL" id="HDD45256.1"/>
    </source>
</evidence>
<evidence type="ECO:0000259" key="1">
    <source>
        <dbReference type="Pfam" id="PF16363"/>
    </source>
</evidence>
<protein>
    <recommendedName>
        <fullName evidence="1">NAD(P)-binding domain-containing protein</fullName>
    </recommendedName>
</protein>